<proteinExistence type="predicted"/>
<evidence type="ECO:0000256" key="1">
    <source>
        <dbReference type="SAM" id="MobiDB-lite"/>
    </source>
</evidence>
<keyword evidence="3" id="KW-1185">Reference proteome</keyword>
<sequence length="256" mass="27547">MARADDAGAGSPPESRAGPPPPAGRGWRRHLLPAALLLLALPPALEAGRRLPASLVGVPAAALTATWKASGADADWEAALAARERQLAWFPDPVAQQRTARLLLDRAVQVGGLAGTADPLLERAQALAEASLSRAPADGRVWALLAHLSLLRGDDPFRTVDLLRTSILTNPADPGLAFWRVDLALRLRPYWDEALEDLLLEQFRLAFAWAEADFVTLALNRDALLTVQRAFPPGETQGRRFNKIAGDAVVGRLPPR</sequence>
<feature type="compositionally biased region" description="Low complexity" evidence="1">
    <location>
        <begin position="7"/>
        <end position="17"/>
    </location>
</feature>
<reference evidence="3" key="1">
    <citation type="journal article" date="2019" name="Int. J. Syst. Evol. Microbiol.">
        <title>The Global Catalogue of Microorganisms (GCM) 10K type strain sequencing project: providing services to taxonomists for standard genome sequencing and annotation.</title>
        <authorList>
            <consortium name="The Broad Institute Genomics Platform"/>
            <consortium name="The Broad Institute Genome Sequencing Center for Infectious Disease"/>
            <person name="Wu L."/>
            <person name="Ma J."/>
        </authorList>
    </citation>
    <scope>NUCLEOTIDE SEQUENCE [LARGE SCALE GENOMIC DNA]</scope>
    <source>
        <strain evidence="3">CGMCC 1.16275</strain>
    </source>
</reference>
<feature type="region of interest" description="Disordered" evidence="1">
    <location>
        <begin position="1"/>
        <end position="26"/>
    </location>
</feature>
<gene>
    <name evidence="2" type="ORF">ACFQPS_17235</name>
</gene>
<evidence type="ECO:0000313" key="3">
    <source>
        <dbReference type="Proteomes" id="UP001596456"/>
    </source>
</evidence>
<evidence type="ECO:0000313" key="2">
    <source>
        <dbReference type="EMBL" id="MFC7334912.1"/>
    </source>
</evidence>
<dbReference type="RefSeq" id="WP_377360453.1">
    <property type="nucleotide sequence ID" value="NZ_JBHTCM010000024.1"/>
</dbReference>
<comment type="caution">
    <text evidence="2">The sequence shown here is derived from an EMBL/GenBank/DDBJ whole genome shotgun (WGS) entry which is preliminary data.</text>
</comment>
<evidence type="ECO:0008006" key="4">
    <source>
        <dbReference type="Google" id="ProtNLM"/>
    </source>
</evidence>
<organism evidence="2 3">
    <name type="scientific">Rhodocista pekingensis</name>
    <dbReference type="NCBI Taxonomy" id="201185"/>
    <lineage>
        <taxon>Bacteria</taxon>
        <taxon>Pseudomonadati</taxon>
        <taxon>Pseudomonadota</taxon>
        <taxon>Alphaproteobacteria</taxon>
        <taxon>Rhodospirillales</taxon>
        <taxon>Azospirillaceae</taxon>
        <taxon>Rhodocista</taxon>
    </lineage>
</organism>
<protein>
    <recommendedName>
        <fullName evidence="4">Tetratricopeptide repeat protein</fullName>
    </recommendedName>
</protein>
<dbReference type="EMBL" id="JBHTCM010000024">
    <property type="protein sequence ID" value="MFC7334912.1"/>
    <property type="molecule type" value="Genomic_DNA"/>
</dbReference>
<dbReference type="Proteomes" id="UP001596456">
    <property type="component" value="Unassembled WGS sequence"/>
</dbReference>
<name>A0ABW2KXX9_9PROT</name>
<accession>A0ABW2KXX9</accession>